<keyword evidence="1" id="KW-0540">Nuclease</keyword>
<dbReference type="PROSITE" id="PS50994">
    <property type="entry name" value="INTEGRASE"/>
    <property type="match status" value="1"/>
</dbReference>
<comment type="caution">
    <text evidence="12">The sequence shown here is derived from an EMBL/GenBank/DDBJ whole genome shotgun (WGS) entry which is preliminary data.</text>
</comment>
<keyword evidence="3" id="KW-0255">Endonuclease</keyword>
<proteinExistence type="predicted"/>
<evidence type="ECO:0000313" key="13">
    <source>
        <dbReference type="Proteomes" id="UP001157974"/>
    </source>
</evidence>
<dbReference type="SUPFAM" id="SSF53098">
    <property type="entry name" value="Ribonuclease H-like"/>
    <property type="match status" value="1"/>
</dbReference>
<dbReference type="PANTHER" id="PTHR42648:SF11">
    <property type="entry name" value="TRANSPOSON TY4-P GAG-POL POLYPROTEIN"/>
    <property type="match status" value="1"/>
</dbReference>
<dbReference type="AlphaFoldDB" id="A0AAV8UYZ5"/>
<keyword evidence="6" id="KW-0229">DNA integration</keyword>
<evidence type="ECO:0000256" key="7">
    <source>
        <dbReference type="ARBA" id="ARBA00022918"/>
    </source>
</evidence>
<dbReference type="Pfam" id="PF00665">
    <property type="entry name" value="rve"/>
    <property type="match status" value="1"/>
</dbReference>
<organism evidence="12 13">
    <name type="scientific">Rhodosorus marinus</name>
    <dbReference type="NCBI Taxonomy" id="101924"/>
    <lineage>
        <taxon>Eukaryota</taxon>
        <taxon>Rhodophyta</taxon>
        <taxon>Stylonematophyceae</taxon>
        <taxon>Stylonematales</taxon>
        <taxon>Stylonemataceae</taxon>
        <taxon>Rhodosorus</taxon>
    </lineage>
</organism>
<keyword evidence="4" id="KW-0378">Hydrolase</keyword>
<protein>
    <recommendedName>
        <fullName evidence="11">Integrase catalytic domain-containing protein</fullName>
    </recommendedName>
</protein>
<keyword evidence="7" id="KW-0695">RNA-directed DNA polymerase</keyword>
<evidence type="ECO:0000256" key="10">
    <source>
        <dbReference type="SAM" id="MobiDB-lite"/>
    </source>
</evidence>
<keyword evidence="2" id="KW-0479">Metal-binding</keyword>
<keyword evidence="8" id="KW-0548">Nucleotidyltransferase</keyword>
<feature type="region of interest" description="Disordered" evidence="10">
    <location>
        <begin position="85"/>
        <end position="114"/>
    </location>
</feature>
<dbReference type="InterPro" id="IPR039537">
    <property type="entry name" value="Retrotran_Ty1/copia-like"/>
</dbReference>
<dbReference type="GO" id="GO:0016787">
    <property type="term" value="F:hydrolase activity"/>
    <property type="evidence" value="ECO:0007669"/>
    <property type="project" value="UniProtKB-KW"/>
</dbReference>
<evidence type="ECO:0000256" key="5">
    <source>
        <dbReference type="ARBA" id="ARBA00022842"/>
    </source>
</evidence>
<dbReference type="InterPro" id="IPR036397">
    <property type="entry name" value="RNaseH_sf"/>
</dbReference>
<evidence type="ECO:0000313" key="12">
    <source>
        <dbReference type="EMBL" id="KAJ8907375.1"/>
    </source>
</evidence>
<dbReference type="Gene3D" id="3.30.420.10">
    <property type="entry name" value="Ribonuclease H-like superfamily/Ribonuclease H"/>
    <property type="match status" value="1"/>
</dbReference>
<gene>
    <name evidence="12" type="ORF">NDN08_007488</name>
</gene>
<dbReference type="GO" id="GO:0004519">
    <property type="term" value="F:endonuclease activity"/>
    <property type="evidence" value="ECO:0007669"/>
    <property type="project" value="UniProtKB-KW"/>
</dbReference>
<reference evidence="12 13" key="1">
    <citation type="journal article" date="2023" name="Nat. Commun.">
        <title>Origin of minicircular mitochondrial genomes in red algae.</title>
        <authorList>
            <person name="Lee Y."/>
            <person name="Cho C.H."/>
            <person name="Lee Y.M."/>
            <person name="Park S.I."/>
            <person name="Yang J.H."/>
            <person name="West J.A."/>
            <person name="Bhattacharya D."/>
            <person name="Yoon H.S."/>
        </authorList>
    </citation>
    <scope>NUCLEOTIDE SEQUENCE [LARGE SCALE GENOMIC DNA]</scope>
    <source>
        <strain evidence="12 13">CCMP1338</strain>
        <tissue evidence="12">Whole cell</tissue>
    </source>
</reference>
<keyword evidence="5" id="KW-0460">Magnesium</keyword>
<dbReference type="GO" id="GO:0003964">
    <property type="term" value="F:RNA-directed DNA polymerase activity"/>
    <property type="evidence" value="ECO:0007669"/>
    <property type="project" value="UniProtKB-KW"/>
</dbReference>
<dbReference type="InterPro" id="IPR001584">
    <property type="entry name" value="Integrase_cat-core"/>
</dbReference>
<dbReference type="GO" id="GO:0003676">
    <property type="term" value="F:nucleic acid binding"/>
    <property type="evidence" value="ECO:0007669"/>
    <property type="project" value="InterPro"/>
</dbReference>
<sequence length="565" mass="64193">MFEGHAKYEWALEVLITKDVDSVTWEQICERLKSAELRQPKKEFLSQYSYDPPQRDSGLHCHQCGRMGYIKRQCWFSTGGVRRGAKPVMQGSQRHNRGRYGSSKPGKNTFRAAGNSRYQHPGYPQGDPETLLAFGMSTQVSNWDIVLDSGASTHMFGNLALMSNVRGCSPIRVTLADGTSVISNRVSEVVIRCQMTANGAAVIMGANVSLIKFQRQLKAGCHRQGRILQEVKIVRASVHGRLSHATGVGDIIHSDICGPVTTSATRKTYFAIFVDEYSRFTRVYFLRKKNEMYQRFNDYKVWFETQTGTRIKVLHTDGGGEYEGLAKQLVNHGIKWDPTAPHSPETNGFSERTNRSILVLIRLMLHQSGVNAERWTRTLQLVQRLLNGGARMGRNQTAHEVLYGRPDTMKNVYHFGCEVLIHLRKDQRKGGVIVYLEGLSLPNGNYEAMQLETEKLVIVRDVIIHPDIFPLNNKDSTTPVVNDGIPMPNADELQSLNPYNTWTLVERPSDAKVLRNKFAFKIKRRRWRLKQYDIKIAYLNGVLHEKIYMEQPEGYTDGADRVCQL</sequence>
<evidence type="ECO:0000259" key="11">
    <source>
        <dbReference type="PROSITE" id="PS50994"/>
    </source>
</evidence>
<dbReference type="GO" id="GO:0015074">
    <property type="term" value="P:DNA integration"/>
    <property type="evidence" value="ECO:0007669"/>
    <property type="project" value="UniProtKB-KW"/>
</dbReference>
<feature type="domain" description="Integrase catalytic" evidence="11">
    <location>
        <begin position="242"/>
        <end position="407"/>
    </location>
</feature>
<dbReference type="GO" id="GO:0046872">
    <property type="term" value="F:metal ion binding"/>
    <property type="evidence" value="ECO:0007669"/>
    <property type="project" value="UniProtKB-KW"/>
</dbReference>
<dbReference type="InterPro" id="IPR012337">
    <property type="entry name" value="RNaseH-like_sf"/>
</dbReference>
<evidence type="ECO:0000256" key="2">
    <source>
        <dbReference type="ARBA" id="ARBA00022723"/>
    </source>
</evidence>
<dbReference type="GO" id="GO:0006310">
    <property type="term" value="P:DNA recombination"/>
    <property type="evidence" value="ECO:0007669"/>
    <property type="project" value="UniProtKB-KW"/>
</dbReference>
<evidence type="ECO:0000256" key="3">
    <source>
        <dbReference type="ARBA" id="ARBA00022759"/>
    </source>
</evidence>
<accession>A0AAV8UYZ5</accession>
<evidence type="ECO:0000256" key="1">
    <source>
        <dbReference type="ARBA" id="ARBA00022722"/>
    </source>
</evidence>
<dbReference type="Proteomes" id="UP001157974">
    <property type="component" value="Unassembled WGS sequence"/>
</dbReference>
<evidence type="ECO:0000256" key="4">
    <source>
        <dbReference type="ARBA" id="ARBA00022801"/>
    </source>
</evidence>
<dbReference type="PANTHER" id="PTHR42648">
    <property type="entry name" value="TRANSPOSASE, PUTATIVE-RELATED"/>
    <property type="match status" value="1"/>
</dbReference>
<dbReference type="GO" id="GO:0003887">
    <property type="term" value="F:DNA-directed DNA polymerase activity"/>
    <property type="evidence" value="ECO:0007669"/>
    <property type="project" value="UniProtKB-KW"/>
</dbReference>
<evidence type="ECO:0000256" key="8">
    <source>
        <dbReference type="ARBA" id="ARBA00022932"/>
    </source>
</evidence>
<evidence type="ECO:0000256" key="6">
    <source>
        <dbReference type="ARBA" id="ARBA00022908"/>
    </source>
</evidence>
<keyword evidence="8" id="KW-0239">DNA-directed DNA polymerase</keyword>
<keyword evidence="9" id="KW-0233">DNA recombination</keyword>
<dbReference type="EMBL" id="JAMWBK010000002">
    <property type="protein sequence ID" value="KAJ8907375.1"/>
    <property type="molecule type" value="Genomic_DNA"/>
</dbReference>
<name>A0AAV8UYZ5_9RHOD</name>
<keyword evidence="13" id="KW-1185">Reference proteome</keyword>
<keyword evidence="8" id="KW-0808">Transferase</keyword>
<evidence type="ECO:0000256" key="9">
    <source>
        <dbReference type="ARBA" id="ARBA00023172"/>
    </source>
</evidence>